<dbReference type="Gene3D" id="1.25.10.10">
    <property type="entry name" value="Leucine-rich Repeat Variant"/>
    <property type="match status" value="1"/>
</dbReference>
<protein>
    <submittedName>
        <fullName evidence="1">HEAT repeat domain-containing protein</fullName>
    </submittedName>
</protein>
<proteinExistence type="predicted"/>
<dbReference type="SUPFAM" id="SSF48371">
    <property type="entry name" value="ARM repeat"/>
    <property type="match status" value="1"/>
</dbReference>
<evidence type="ECO:0000313" key="2">
    <source>
        <dbReference type="Proteomes" id="UP000631034"/>
    </source>
</evidence>
<evidence type="ECO:0000313" key="1">
    <source>
        <dbReference type="EMBL" id="MBE1237295.1"/>
    </source>
</evidence>
<keyword evidence="2" id="KW-1185">Reference proteome</keyword>
<gene>
    <name evidence="1" type="ORF">IHV25_06505</name>
</gene>
<dbReference type="RefSeq" id="WP_192534308.1">
    <property type="nucleotide sequence ID" value="NZ_JACZHT010000004.1"/>
</dbReference>
<name>A0A8J6YMP4_9PROT</name>
<dbReference type="EMBL" id="JACZHT010000004">
    <property type="protein sequence ID" value="MBE1237295.1"/>
    <property type="molecule type" value="Genomic_DNA"/>
</dbReference>
<accession>A0A8J6YMP4</accession>
<dbReference type="InterPro" id="IPR016024">
    <property type="entry name" value="ARM-type_fold"/>
</dbReference>
<dbReference type="InterPro" id="IPR011989">
    <property type="entry name" value="ARM-like"/>
</dbReference>
<sequence>MSTRNTRFPDMVSVAGSLWDTRPDERHAAALAAASYPDTVPLLVARLRVEKDTRVFGALESALVAIGSDAVVMGVLPLLRAPEPAVRIVGADILRVLGARSEPVVRALLTDESPALRTIGVTIARDLPNPEVSHWLESVLARDQDPGVCRAALDALASMATPSLVPVLHQVEERFPEVSDLRESVHYLLGLLDLGNSNRNRKGECA</sequence>
<dbReference type="Proteomes" id="UP000631034">
    <property type="component" value="Unassembled WGS sequence"/>
</dbReference>
<organism evidence="1 2">
    <name type="scientific">Phaeovibrio sulfidiphilus</name>
    <dbReference type="NCBI Taxonomy" id="1220600"/>
    <lineage>
        <taxon>Bacteria</taxon>
        <taxon>Pseudomonadati</taxon>
        <taxon>Pseudomonadota</taxon>
        <taxon>Alphaproteobacteria</taxon>
        <taxon>Rhodospirillales</taxon>
        <taxon>Rhodospirillaceae</taxon>
        <taxon>Phaeovibrio</taxon>
    </lineage>
</organism>
<comment type="caution">
    <text evidence="1">The sequence shown here is derived from an EMBL/GenBank/DDBJ whole genome shotgun (WGS) entry which is preliminary data.</text>
</comment>
<dbReference type="AlphaFoldDB" id="A0A8J6YMP4"/>
<reference evidence="1" key="1">
    <citation type="submission" date="2020-10" db="EMBL/GenBank/DDBJ databases">
        <title>Genome sequence of the unusual species of purple photosynthetic bacteria, Phaeovibrio sulfidiphilus DSM 23193, type strain.</title>
        <authorList>
            <person name="Kyndt J.A."/>
            <person name="Meyer T.E."/>
        </authorList>
    </citation>
    <scope>NUCLEOTIDE SEQUENCE</scope>
    <source>
        <strain evidence="1">DSM 23193</strain>
    </source>
</reference>
<dbReference type="Pfam" id="PF13646">
    <property type="entry name" value="HEAT_2"/>
    <property type="match status" value="1"/>
</dbReference>